<dbReference type="NCBIfam" id="NF041002">
    <property type="entry name" value="pilin_ComGF"/>
    <property type="match status" value="1"/>
</dbReference>
<name>A0A544TAD8_9BACI</name>
<keyword evidence="2" id="KW-1185">Reference proteome</keyword>
<comment type="caution">
    <text evidence="1">The sequence shown here is derived from an EMBL/GenBank/DDBJ whole genome shotgun (WGS) entry which is preliminary data.</text>
</comment>
<organism evidence="1 2">
    <name type="scientific">Psychrobacillus lasiicapitis</name>
    <dbReference type="NCBI Taxonomy" id="1636719"/>
    <lineage>
        <taxon>Bacteria</taxon>
        <taxon>Bacillati</taxon>
        <taxon>Bacillota</taxon>
        <taxon>Bacilli</taxon>
        <taxon>Bacillales</taxon>
        <taxon>Bacillaceae</taxon>
        <taxon>Psychrobacillus</taxon>
    </lineage>
</organism>
<evidence type="ECO:0000313" key="2">
    <source>
        <dbReference type="Proteomes" id="UP000317316"/>
    </source>
</evidence>
<dbReference type="EMBL" id="VDGH01000004">
    <property type="protein sequence ID" value="TQR14427.1"/>
    <property type="molecule type" value="Genomic_DNA"/>
</dbReference>
<gene>
    <name evidence="1" type="ORF">FG382_08200</name>
</gene>
<proteinExistence type="predicted"/>
<protein>
    <recommendedName>
        <fullName evidence="3">Competence protein ComGF</fullName>
    </recommendedName>
</protein>
<dbReference type="OrthoDB" id="2361316at2"/>
<dbReference type="InterPro" id="IPR016977">
    <property type="entry name" value="ComGF"/>
</dbReference>
<dbReference type="Proteomes" id="UP000317316">
    <property type="component" value="Unassembled WGS sequence"/>
</dbReference>
<evidence type="ECO:0000313" key="1">
    <source>
        <dbReference type="EMBL" id="TQR14427.1"/>
    </source>
</evidence>
<evidence type="ECO:0008006" key="3">
    <source>
        <dbReference type="Google" id="ProtNLM"/>
    </source>
</evidence>
<dbReference type="Pfam" id="PF15980">
    <property type="entry name" value="ComGF"/>
    <property type="match status" value="1"/>
</dbReference>
<dbReference type="RefSeq" id="WP_142538410.1">
    <property type="nucleotide sequence ID" value="NZ_BMIE01000003.1"/>
</dbReference>
<reference evidence="1 2" key="1">
    <citation type="submission" date="2019-05" db="EMBL/GenBank/DDBJ databases">
        <title>Psychrobacillus vulpis sp. nov., a new species isolated from feces of a red fox that inhabits in The Tablas de Daimiel Natural Park, Albacete, Spain.</title>
        <authorList>
            <person name="Rodriguez M."/>
            <person name="Reina J.C."/>
            <person name="Bejar V."/>
            <person name="Llamas I."/>
        </authorList>
    </citation>
    <scope>NUCLEOTIDE SEQUENCE [LARGE SCALE GENOMIC DNA]</scope>
    <source>
        <strain evidence="1 2">NEAU-3TGS17</strain>
    </source>
</reference>
<accession>A0A544TAD8</accession>
<sequence length="151" mass="17563">MRNFFKLSMSNQEGYTLVDGIIQLSVLMLFSQVFAVTVGWTNKVEESITNPLDTEWALFVQNVETYLNDIDSLIIQKEQPGIRLKKGGEEYDIELYQNLIRKQKNRLGHEQMLLHVKSIAISIEGQILHFSVDFSNGMEKEHTFYVKFRSE</sequence>
<dbReference type="AlphaFoldDB" id="A0A544TAD8"/>